<accession>A0A8S9G9Q1</accession>
<proteinExistence type="predicted"/>
<gene>
    <name evidence="1" type="ORF">F2Q68_00031211</name>
</gene>
<comment type="caution">
    <text evidence="1">The sequence shown here is derived from an EMBL/GenBank/DDBJ whole genome shotgun (WGS) entry which is preliminary data.</text>
</comment>
<name>A0A8S9G9Q1_BRACR</name>
<reference evidence="1" key="1">
    <citation type="submission" date="2019-12" db="EMBL/GenBank/DDBJ databases">
        <title>Genome sequencing and annotation of Brassica cretica.</title>
        <authorList>
            <person name="Studholme D.J."/>
            <person name="Sarris P.F."/>
        </authorList>
    </citation>
    <scope>NUCLEOTIDE SEQUENCE</scope>
    <source>
        <strain evidence="1">PFS-001/15</strain>
        <tissue evidence="1">Leaf</tissue>
    </source>
</reference>
<organism evidence="1 2">
    <name type="scientific">Brassica cretica</name>
    <name type="common">Mustard</name>
    <dbReference type="NCBI Taxonomy" id="69181"/>
    <lineage>
        <taxon>Eukaryota</taxon>
        <taxon>Viridiplantae</taxon>
        <taxon>Streptophyta</taxon>
        <taxon>Embryophyta</taxon>
        <taxon>Tracheophyta</taxon>
        <taxon>Spermatophyta</taxon>
        <taxon>Magnoliopsida</taxon>
        <taxon>eudicotyledons</taxon>
        <taxon>Gunneridae</taxon>
        <taxon>Pentapetalae</taxon>
        <taxon>rosids</taxon>
        <taxon>malvids</taxon>
        <taxon>Brassicales</taxon>
        <taxon>Brassicaceae</taxon>
        <taxon>Brassiceae</taxon>
        <taxon>Brassica</taxon>
    </lineage>
</organism>
<protein>
    <submittedName>
        <fullName evidence="1">Uncharacterized protein</fullName>
    </submittedName>
</protein>
<evidence type="ECO:0000313" key="2">
    <source>
        <dbReference type="Proteomes" id="UP000712281"/>
    </source>
</evidence>
<dbReference type="Proteomes" id="UP000712281">
    <property type="component" value="Unassembled WGS sequence"/>
</dbReference>
<dbReference type="AlphaFoldDB" id="A0A8S9G9Q1"/>
<dbReference type="EMBL" id="QGKW02002005">
    <property type="protein sequence ID" value="KAF2542560.1"/>
    <property type="molecule type" value="Genomic_DNA"/>
</dbReference>
<evidence type="ECO:0000313" key="1">
    <source>
        <dbReference type="EMBL" id="KAF2542560.1"/>
    </source>
</evidence>
<sequence length="297" mass="33150">MKSRSMFGVKAATFGMLFFLFFHLPFLSLLVGLAFLIFFLAGCRAQDLRGVTLVESSASMIMEFKLETALSYRSLHPDVSDSLTEVLREETRLPHSVGGDTKPSSGDVVSVGVVRTISLLGSDGRDHRLNKAKIANMDLRSSSSNDGAGVRPFHWRFSEAKDFPITKDPDSVAHLVRHFKYAGSLFMSLRNMMECDTCVKTLVAHAKNEFGATLEQMLKDVKCDDELNKVKKVKLGNQVVSLEARLRMIWNERKAALERVSLLEAQIENSSAKHVEDLRLASYEANKILADSYLDVL</sequence>